<dbReference type="OrthoDB" id="430830at2759"/>
<dbReference type="Proteomes" id="UP000007800">
    <property type="component" value="Unassembled WGS sequence"/>
</dbReference>
<keyword evidence="1" id="KW-0812">Transmembrane</keyword>
<feature type="transmembrane region" description="Helical" evidence="1">
    <location>
        <begin position="59"/>
        <end position="86"/>
    </location>
</feature>
<name>C5KNL7_PERM5</name>
<keyword evidence="1" id="KW-0472">Membrane</keyword>
<proteinExistence type="predicted"/>
<evidence type="ECO:0000313" key="2">
    <source>
        <dbReference type="EMBL" id="EER13926.1"/>
    </source>
</evidence>
<feature type="non-terminal residue" evidence="2">
    <location>
        <position position="283"/>
    </location>
</feature>
<dbReference type="RefSeq" id="XP_002782131.1">
    <property type="nucleotide sequence ID" value="XM_002782085.1"/>
</dbReference>
<dbReference type="EMBL" id="GG674631">
    <property type="protein sequence ID" value="EER13926.1"/>
    <property type="molecule type" value="Genomic_DNA"/>
</dbReference>
<dbReference type="AlphaFoldDB" id="C5KNL7"/>
<protein>
    <submittedName>
        <fullName evidence="2">Uncharacterized protein</fullName>
    </submittedName>
</protein>
<keyword evidence="1" id="KW-1133">Transmembrane helix</keyword>
<organism evidence="3">
    <name type="scientific">Perkinsus marinus (strain ATCC 50983 / TXsc)</name>
    <dbReference type="NCBI Taxonomy" id="423536"/>
    <lineage>
        <taxon>Eukaryota</taxon>
        <taxon>Sar</taxon>
        <taxon>Alveolata</taxon>
        <taxon>Perkinsozoa</taxon>
        <taxon>Perkinsea</taxon>
        <taxon>Perkinsida</taxon>
        <taxon>Perkinsidae</taxon>
        <taxon>Perkinsus</taxon>
    </lineage>
</organism>
<feature type="transmembrane region" description="Helical" evidence="1">
    <location>
        <begin position="98"/>
        <end position="124"/>
    </location>
</feature>
<keyword evidence="3" id="KW-1185">Reference proteome</keyword>
<evidence type="ECO:0000313" key="3">
    <source>
        <dbReference type="Proteomes" id="UP000007800"/>
    </source>
</evidence>
<evidence type="ECO:0000256" key="1">
    <source>
        <dbReference type="SAM" id="Phobius"/>
    </source>
</evidence>
<dbReference type="InParanoid" id="C5KNL7"/>
<sequence length="283" mass="32292">MEEVLRVAWEAAPGMTRAIVLVYVALLMCGLLLETTQTYAQFEFVELSVRILWYPRRVWLLVTCPFLYTQHAFTTIAGLPVGYYLLSRLPSIERAKGSTGLLLWFLITVYTTILLPFLLVTVLVELERWIGFSLEFRHFLEDKTFSGLFALAIFMITKECIINREPMQLGSYSIHIEWYPCVLILVVSVLTWRVRLDLVAAALLALLDSSPRFAFVDKLQPSTRTLAKVETNLLRNWFMPMSLFGGEYIPIERSTSFTANNEETEMSNAAEDIESALESGHQG</sequence>
<feature type="transmembrane region" description="Helical" evidence="1">
    <location>
        <begin position="174"/>
        <end position="192"/>
    </location>
</feature>
<gene>
    <name evidence="2" type="ORF">Pmar_PMAR025931</name>
</gene>
<accession>C5KNL7</accession>
<feature type="transmembrane region" description="Helical" evidence="1">
    <location>
        <begin position="20"/>
        <end position="39"/>
    </location>
</feature>
<dbReference type="GeneID" id="9059631"/>
<reference evidence="2 3" key="1">
    <citation type="submission" date="2008-07" db="EMBL/GenBank/DDBJ databases">
        <authorList>
            <person name="El-Sayed N."/>
            <person name="Caler E."/>
            <person name="Inman J."/>
            <person name="Amedeo P."/>
            <person name="Hass B."/>
            <person name="Wortman J."/>
        </authorList>
    </citation>
    <scope>NUCLEOTIDE SEQUENCE [LARGE SCALE GENOMIC DNA]</scope>
    <source>
        <strain evidence="3">ATCC 50983 / TXsc</strain>
    </source>
</reference>
<feature type="transmembrane region" description="Helical" evidence="1">
    <location>
        <begin position="144"/>
        <end position="162"/>
    </location>
</feature>